<feature type="compositionally biased region" description="Gly residues" evidence="1">
    <location>
        <begin position="86"/>
        <end position="122"/>
    </location>
</feature>
<dbReference type="PANTHER" id="PTHR43252">
    <property type="entry name" value="TRANSCRIPTIONAL REGULATOR YQJI"/>
    <property type="match status" value="1"/>
</dbReference>
<keyword evidence="4" id="KW-1185">Reference proteome</keyword>
<dbReference type="SUPFAM" id="SSF46785">
    <property type="entry name" value="Winged helix' DNA-binding domain"/>
    <property type="match status" value="1"/>
</dbReference>
<dbReference type="Proteomes" id="UP000247832">
    <property type="component" value="Unassembled WGS sequence"/>
</dbReference>
<dbReference type="PANTHER" id="PTHR43252:SF2">
    <property type="entry name" value="TRANSCRIPTION REGULATOR, PADR-LIKE FAMILY"/>
    <property type="match status" value="1"/>
</dbReference>
<reference evidence="3 4" key="1">
    <citation type="submission" date="2018-05" db="EMBL/GenBank/DDBJ databases">
        <title>Genetic diversity of glacier-inhabiting Cryobacterium bacteria in China and description of Cryobacterium mengkeensis sp. nov. and Arthrobacter glacialis sp. nov.</title>
        <authorList>
            <person name="Liu Q."/>
            <person name="Xin Y.-H."/>
        </authorList>
    </citation>
    <scope>NUCLEOTIDE SEQUENCE [LARGE SCALE GENOMIC DNA]</scope>
    <source>
        <strain evidence="3 4">LI2</strain>
    </source>
</reference>
<feature type="compositionally biased region" description="Basic and acidic residues" evidence="1">
    <location>
        <begin position="13"/>
        <end position="27"/>
    </location>
</feature>
<name>A0A2V5LAK5_9MICC</name>
<proteinExistence type="predicted"/>
<evidence type="ECO:0000259" key="2">
    <source>
        <dbReference type="Pfam" id="PF03551"/>
    </source>
</evidence>
<evidence type="ECO:0000256" key="1">
    <source>
        <dbReference type="SAM" id="MobiDB-lite"/>
    </source>
</evidence>
<feature type="domain" description="Transcription regulator PadR N-terminal" evidence="2">
    <location>
        <begin position="147"/>
        <end position="214"/>
    </location>
</feature>
<organism evidence="3 4">
    <name type="scientific">Arthrobacter livingstonensis</name>
    <dbReference type="NCBI Taxonomy" id="670078"/>
    <lineage>
        <taxon>Bacteria</taxon>
        <taxon>Bacillati</taxon>
        <taxon>Actinomycetota</taxon>
        <taxon>Actinomycetes</taxon>
        <taxon>Micrococcales</taxon>
        <taxon>Micrococcaceae</taxon>
        <taxon>Arthrobacter</taxon>
    </lineage>
</organism>
<feature type="region of interest" description="Disordered" evidence="1">
    <location>
        <begin position="1"/>
        <end position="122"/>
    </location>
</feature>
<dbReference type="AlphaFoldDB" id="A0A2V5LAK5"/>
<dbReference type="Pfam" id="PF03551">
    <property type="entry name" value="PadR"/>
    <property type="match status" value="1"/>
</dbReference>
<dbReference type="InterPro" id="IPR036390">
    <property type="entry name" value="WH_DNA-bd_sf"/>
</dbReference>
<dbReference type="InterPro" id="IPR036388">
    <property type="entry name" value="WH-like_DNA-bd_sf"/>
</dbReference>
<evidence type="ECO:0000313" key="3">
    <source>
        <dbReference type="EMBL" id="PYI68539.1"/>
    </source>
</evidence>
<dbReference type="InterPro" id="IPR005149">
    <property type="entry name" value="Tscrpt_reg_PadR_N"/>
</dbReference>
<gene>
    <name evidence="3" type="ORF">CVV68_06475</name>
</gene>
<dbReference type="OrthoDB" id="1683430at2"/>
<dbReference type="Gene3D" id="1.10.10.10">
    <property type="entry name" value="Winged helix-like DNA-binding domain superfamily/Winged helix DNA-binding domain"/>
    <property type="match status" value="1"/>
</dbReference>
<dbReference type="EMBL" id="QJVD01000005">
    <property type="protein sequence ID" value="PYI68539.1"/>
    <property type="molecule type" value="Genomic_DNA"/>
</dbReference>
<accession>A0A2V5LAK5</accession>
<comment type="caution">
    <text evidence="3">The sequence shown here is derived from an EMBL/GenBank/DDBJ whole genome shotgun (WGS) entry which is preliminary data.</text>
</comment>
<evidence type="ECO:0000313" key="4">
    <source>
        <dbReference type="Proteomes" id="UP000247832"/>
    </source>
</evidence>
<dbReference type="RefSeq" id="WP_110500280.1">
    <property type="nucleotide sequence ID" value="NZ_QJVD01000005.1"/>
</dbReference>
<sequence>MNTFNNPHPRSGSPERDERNHHDHHSPDANGDFPTPGNDGGDLPGNAGHDDRHGPRHGRGSGPHRGGPDCDPDNNDGAEAGDRGPRGFGSRRGGPRGGPGGFGPGFGQGFGPGFGSGFGPGMGFGPGLRGGFGRGGRVRKGNVRSAILSLLGQHSYNGYGLIGAIATHTDGAWRPSPGSIYPALAALQAEGLIESTGNGKRTEFGLTEAGSAYVAGHPEEMAAVWADVNEEAGAGTDLRQSMGKLAGAVQQIGMAGTEDQVKAATGALDTARRAIYKLLAD</sequence>
<protein>
    <submittedName>
        <fullName evidence="3">PadR family transcriptional regulator</fullName>
    </submittedName>
</protein>